<dbReference type="EMBL" id="RBZW01000062">
    <property type="protein sequence ID" value="THE63406.1"/>
    <property type="molecule type" value="Genomic_DNA"/>
</dbReference>
<gene>
    <name evidence="1" type="ORF">D8Y22_18330</name>
</gene>
<name>A0A4S3THL3_9EURY</name>
<proteinExistence type="predicted"/>
<dbReference type="AlphaFoldDB" id="A0A4S3THL3"/>
<keyword evidence="2" id="KW-1185">Reference proteome</keyword>
<dbReference type="Proteomes" id="UP000318864">
    <property type="component" value="Unassembled WGS sequence"/>
</dbReference>
<evidence type="ECO:0000313" key="1">
    <source>
        <dbReference type="EMBL" id="THE63406.1"/>
    </source>
</evidence>
<evidence type="ECO:0000313" key="2">
    <source>
        <dbReference type="Proteomes" id="UP000318864"/>
    </source>
</evidence>
<dbReference type="OrthoDB" id="270718at2157"/>
<accession>A0A4S3THL3</accession>
<organism evidence="1 2">
    <name type="scientific">Salinadaptatus halalkaliphilus</name>
    <dbReference type="NCBI Taxonomy" id="2419781"/>
    <lineage>
        <taxon>Archaea</taxon>
        <taxon>Methanobacteriati</taxon>
        <taxon>Methanobacteriota</taxon>
        <taxon>Stenosarchaea group</taxon>
        <taxon>Halobacteria</taxon>
        <taxon>Halobacteriales</taxon>
        <taxon>Natrialbaceae</taxon>
        <taxon>Salinadaptatus</taxon>
    </lineage>
</organism>
<protein>
    <submittedName>
        <fullName evidence="1">Uncharacterized protein</fullName>
    </submittedName>
</protein>
<comment type="caution">
    <text evidence="1">The sequence shown here is derived from an EMBL/GenBank/DDBJ whole genome shotgun (WGS) entry which is preliminary data.</text>
</comment>
<sequence>MVEDTHPIPQEALPPEWGPADVRDGRLGYRRGRLPIELIADRVTADQCHPALGVGCCWELRCRYSLGDRSVTETIGHVSTRTAAADGLLECMHRIQAATTDPSDPIRIWSALEDVSFADVVPTRVSW</sequence>
<reference evidence="1 2" key="1">
    <citation type="submission" date="2018-10" db="EMBL/GenBank/DDBJ databases">
        <title>Natronolimnobius sp. XQ-INN 246 isolated from Inner Mongolia Autonomous Region of China.</title>
        <authorList>
            <person name="Xue Q."/>
        </authorList>
    </citation>
    <scope>NUCLEOTIDE SEQUENCE [LARGE SCALE GENOMIC DNA]</scope>
    <source>
        <strain evidence="1 2">XQ-INN 246</strain>
    </source>
</reference>